<dbReference type="PANTHER" id="PTHR43818:SF1">
    <property type="entry name" value="GLYCOSYL HYDROLASE FAMILY 109 PROTEIN"/>
    <property type="match status" value="1"/>
</dbReference>
<dbReference type="SUPFAM" id="SSF51735">
    <property type="entry name" value="NAD(P)-binding Rossmann-fold domains"/>
    <property type="match status" value="1"/>
</dbReference>
<evidence type="ECO:0000259" key="7">
    <source>
        <dbReference type="Pfam" id="PF21252"/>
    </source>
</evidence>
<comment type="caution">
    <text evidence="8">The sequence shown here is derived from an EMBL/GenBank/DDBJ whole genome shotgun (WGS) entry which is preliminary data.</text>
</comment>
<organism evidence="8 9">
    <name type="scientific">Bacteroides ovatus</name>
    <dbReference type="NCBI Taxonomy" id="28116"/>
    <lineage>
        <taxon>Bacteria</taxon>
        <taxon>Pseudomonadati</taxon>
        <taxon>Bacteroidota</taxon>
        <taxon>Bacteroidia</taxon>
        <taxon>Bacteroidales</taxon>
        <taxon>Bacteroidaceae</taxon>
        <taxon>Bacteroides</taxon>
    </lineage>
</organism>
<dbReference type="Gene3D" id="3.40.50.720">
    <property type="entry name" value="NAD(P)-binding Rossmann-like Domain"/>
    <property type="match status" value="1"/>
</dbReference>
<dbReference type="Pfam" id="PF01408">
    <property type="entry name" value="GFO_IDH_MocA"/>
    <property type="match status" value="1"/>
</dbReference>
<dbReference type="InterPro" id="IPR000683">
    <property type="entry name" value="Gfo/Idh/MocA-like_OxRdtase_N"/>
</dbReference>
<evidence type="ECO:0000313" key="9">
    <source>
        <dbReference type="Proteomes" id="UP000266492"/>
    </source>
</evidence>
<evidence type="ECO:0000256" key="5">
    <source>
        <dbReference type="ARBA" id="ARBA00023295"/>
    </source>
</evidence>
<dbReference type="Proteomes" id="UP000266492">
    <property type="component" value="Unassembled WGS sequence"/>
</dbReference>
<comment type="similarity">
    <text evidence="2">Belongs to the Gfo/Idh/MocA family. Glycosyl hydrolase 109 subfamily.</text>
</comment>
<comment type="cofactor">
    <cofactor evidence="1">
        <name>NAD(+)</name>
        <dbReference type="ChEBI" id="CHEBI:57540"/>
    </cofactor>
</comment>
<dbReference type="AlphaFoldDB" id="A0A395VPG3"/>
<sequence>MSQNSPVQSHVLRLAHPPIPTVHIGIIGLGNRGLLTLQRYLQIEGVEIKALCEIREGNLSKAQQLLKEADRSEATGYTGVEGWKKMCESDEVDLIFICTDWLMHTPMATFAMECNKHVAIEVPAAMSVEECWQLVDTAEKTRRHCIMLENCCYDPFALMTLNMAQRGLFGEIMHVEGTYIHDLRSMYFAEESEGGYHNHWGKRYSIEHTGNPYPTHGLGPACQILDIHRSDRMEYLVSMSTHQAGMSEYARRLFGEYSPEAHQKYQLGDVNTTLIHTLKGKTIMLQYDISTPRPYSRLQTVCGTLGFAQKYPVPCIALDPNGDTPLEGELLEKMMARYKHPFNATIGEEAHRRGLPNEMNYVMDYRLIHCLRNGLPLDMDVYDAAEWSCITELSEKSVLNKSMAVEIPDFTRGAWKKYKY</sequence>
<keyword evidence="3" id="KW-0378">Hydrolase</keyword>
<evidence type="ECO:0000256" key="4">
    <source>
        <dbReference type="ARBA" id="ARBA00023027"/>
    </source>
</evidence>
<gene>
    <name evidence="8" type="ORF">DWX70_24310</name>
</gene>
<name>A0A395VPG3_BACOV</name>
<dbReference type="GO" id="GO:0016798">
    <property type="term" value="F:hydrolase activity, acting on glycosyl bonds"/>
    <property type="evidence" value="ECO:0007669"/>
    <property type="project" value="UniProtKB-KW"/>
</dbReference>
<dbReference type="InterPro" id="IPR036291">
    <property type="entry name" value="NAD(P)-bd_dom_sf"/>
</dbReference>
<dbReference type="GO" id="GO:0000166">
    <property type="term" value="F:nucleotide binding"/>
    <property type="evidence" value="ECO:0007669"/>
    <property type="project" value="InterPro"/>
</dbReference>
<feature type="domain" description="Glycosyl hydrolase 109 C-terminal" evidence="7">
    <location>
        <begin position="158"/>
        <end position="312"/>
    </location>
</feature>
<dbReference type="InterPro" id="IPR050463">
    <property type="entry name" value="Gfo/Idh/MocA_oxidrdct_glycsds"/>
</dbReference>
<evidence type="ECO:0000313" key="8">
    <source>
        <dbReference type="EMBL" id="RGS79466.1"/>
    </source>
</evidence>
<dbReference type="PANTHER" id="PTHR43818">
    <property type="entry name" value="BCDNA.GH03377"/>
    <property type="match status" value="1"/>
</dbReference>
<dbReference type="Pfam" id="PF21252">
    <property type="entry name" value="Glyco_hydro_109_C"/>
    <property type="match status" value="1"/>
</dbReference>
<dbReference type="EMBL" id="QRVZ01000034">
    <property type="protein sequence ID" value="RGS79466.1"/>
    <property type="molecule type" value="Genomic_DNA"/>
</dbReference>
<dbReference type="Gene3D" id="3.30.360.10">
    <property type="entry name" value="Dihydrodipicolinate Reductase, domain 2"/>
    <property type="match status" value="1"/>
</dbReference>
<dbReference type="RefSeq" id="WP_118419300.1">
    <property type="nucleotide sequence ID" value="NZ_JAQDLI010000037.1"/>
</dbReference>
<protein>
    <submittedName>
        <fullName evidence="8">Gfo/Idh/MocA family oxidoreductase</fullName>
    </submittedName>
</protein>
<evidence type="ECO:0000256" key="2">
    <source>
        <dbReference type="ARBA" id="ARBA00009329"/>
    </source>
</evidence>
<feature type="domain" description="Gfo/Idh/MocA-like oxidoreductase N-terminal" evidence="6">
    <location>
        <begin position="23"/>
        <end position="145"/>
    </location>
</feature>
<keyword evidence="5" id="KW-0326">Glycosidase</keyword>
<evidence type="ECO:0000256" key="1">
    <source>
        <dbReference type="ARBA" id="ARBA00001911"/>
    </source>
</evidence>
<keyword evidence="4" id="KW-0520">NAD</keyword>
<proteinExistence type="inferred from homology"/>
<reference evidence="8 9" key="1">
    <citation type="submission" date="2018-08" db="EMBL/GenBank/DDBJ databases">
        <title>A genome reference for cultivated species of the human gut microbiota.</title>
        <authorList>
            <person name="Zou Y."/>
            <person name="Xue W."/>
            <person name="Luo G."/>
        </authorList>
    </citation>
    <scope>NUCLEOTIDE SEQUENCE [LARGE SCALE GENOMIC DNA]</scope>
    <source>
        <strain evidence="8 9">AF20-9LB</strain>
    </source>
</reference>
<evidence type="ECO:0000259" key="6">
    <source>
        <dbReference type="Pfam" id="PF01408"/>
    </source>
</evidence>
<accession>A0A395VPG3</accession>
<dbReference type="InterPro" id="IPR049303">
    <property type="entry name" value="Glyco_hydro_109_C"/>
</dbReference>
<evidence type="ECO:0000256" key="3">
    <source>
        <dbReference type="ARBA" id="ARBA00022801"/>
    </source>
</evidence>